<evidence type="ECO:0008006" key="4">
    <source>
        <dbReference type="Google" id="ProtNLM"/>
    </source>
</evidence>
<proteinExistence type="predicted"/>
<name>A0A250XKW1_9CHLO</name>
<gene>
    <name evidence="2" type="ORF">CEUSTIGMA_g10957.t1</name>
</gene>
<keyword evidence="1" id="KW-0812">Transmembrane</keyword>
<feature type="transmembrane region" description="Helical" evidence="1">
    <location>
        <begin position="119"/>
        <end position="141"/>
    </location>
</feature>
<dbReference type="PANTHER" id="PTHR34543">
    <property type="entry name" value="PROTEIN ABA DEFICIENT 4, CHLOROPLASTIC"/>
    <property type="match status" value="1"/>
</dbReference>
<evidence type="ECO:0000256" key="1">
    <source>
        <dbReference type="SAM" id="Phobius"/>
    </source>
</evidence>
<keyword evidence="1" id="KW-0472">Membrane</keyword>
<comment type="caution">
    <text evidence="2">The sequence shown here is derived from an EMBL/GenBank/DDBJ whole genome shotgun (WGS) entry which is preliminary data.</text>
</comment>
<dbReference type="EMBL" id="BEGY01000101">
    <property type="protein sequence ID" value="GAX83532.1"/>
    <property type="molecule type" value="Genomic_DNA"/>
</dbReference>
<organism evidence="2 3">
    <name type="scientific">Chlamydomonas eustigma</name>
    <dbReference type="NCBI Taxonomy" id="1157962"/>
    <lineage>
        <taxon>Eukaryota</taxon>
        <taxon>Viridiplantae</taxon>
        <taxon>Chlorophyta</taxon>
        <taxon>core chlorophytes</taxon>
        <taxon>Chlorophyceae</taxon>
        <taxon>CS clade</taxon>
        <taxon>Chlamydomonadales</taxon>
        <taxon>Chlamydomonadaceae</taxon>
        <taxon>Chlamydomonas</taxon>
    </lineage>
</organism>
<dbReference type="InterPro" id="IPR025461">
    <property type="entry name" value="ABA4-like"/>
</dbReference>
<keyword evidence="1" id="KW-1133">Transmembrane helix</keyword>
<feature type="transmembrane region" description="Helical" evidence="1">
    <location>
        <begin position="39"/>
        <end position="57"/>
    </location>
</feature>
<accession>A0A250XKW1</accession>
<protein>
    <recommendedName>
        <fullName evidence="4">DUF4281 domain-containing protein</fullName>
    </recommendedName>
</protein>
<dbReference type="OrthoDB" id="5523505at2759"/>
<dbReference type="AlphaFoldDB" id="A0A250XKW1"/>
<dbReference type="Proteomes" id="UP000232323">
    <property type="component" value="Unassembled WGS sequence"/>
</dbReference>
<keyword evidence="3" id="KW-1185">Reference proteome</keyword>
<sequence>MPIPLFSQFSDEQLFQLVNVVLPAWVLLIISPKWKTTQAVVTLAASLMCLLYALLLANTLLSPTSDIQIQDMFSYDGVARLLSAKSTVLPAWVHFAAFDLWTGRWIAQDAMSRRFPRLLLAPLLLLSMMFGPVGLLGYLSLRGSWRIKTKHE</sequence>
<evidence type="ECO:0000313" key="3">
    <source>
        <dbReference type="Proteomes" id="UP000232323"/>
    </source>
</evidence>
<reference evidence="2 3" key="1">
    <citation type="submission" date="2017-08" db="EMBL/GenBank/DDBJ databases">
        <title>Acidophilic green algal genome provides insights into adaptation to an acidic environment.</title>
        <authorList>
            <person name="Hirooka S."/>
            <person name="Hirose Y."/>
            <person name="Kanesaki Y."/>
            <person name="Higuchi S."/>
            <person name="Fujiwara T."/>
            <person name="Onuma R."/>
            <person name="Era A."/>
            <person name="Ohbayashi R."/>
            <person name="Uzuka A."/>
            <person name="Nozaki H."/>
            <person name="Yoshikawa H."/>
            <person name="Miyagishima S.Y."/>
        </authorList>
    </citation>
    <scope>NUCLEOTIDE SEQUENCE [LARGE SCALE GENOMIC DNA]</scope>
    <source>
        <strain evidence="2 3">NIES-2499</strain>
    </source>
</reference>
<dbReference type="Pfam" id="PF14108">
    <property type="entry name" value="ABA4-like"/>
    <property type="match status" value="1"/>
</dbReference>
<evidence type="ECO:0000313" key="2">
    <source>
        <dbReference type="EMBL" id="GAX83532.1"/>
    </source>
</evidence>
<feature type="transmembrane region" description="Helical" evidence="1">
    <location>
        <begin position="14"/>
        <end position="32"/>
    </location>
</feature>
<dbReference type="PANTHER" id="PTHR34543:SF1">
    <property type="entry name" value="PROTEIN ABA DEFICIENT 4, CHLOROPLASTIC"/>
    <property type="match status" value="1"/>
</dbReference>